<sequence length="74" mass="8113">MPTRIFRVVPAVQGWALEIEGLAEKPLLYTSLEAAITAGWHRAKHDNAELHIHRQDGTVRLLTALAADSGGNKE</sequence>
<dbReference type="InterPro" id="IPR018691">
    <property type="entry name" value="DUF2188"/>
</dbReference>
<name>A0A4P7L877_9BURK</name>
<evidence type="ECO:0000313" key="1">
    <source>
        <dbReference type="EMBL" id="QBY49899.1"/>
    </source>
</evidence>
<reference evidence="1 2" key="1">
    <citation type="submission" date="2019-03" db="EMBL/GenBank/DDBJ databases">
        <title>Efficiently degradation of phenoxyalkanoic acid herbicides by Cupriavidus oxalaticus strain X32.</title>
        <authorList>
            <person name="Sheng X."/>
        </authorList>
    </citation>
    <scope>NUCLEOTIDE SEQUENCE [LARGE SCALE GENOMIC DNA]</scope>
    <source>
        <strain evidence="1 2">X32</strain>
    </source>
</reference>
<dbReference type="RefSeq" id="WP_135702760.1">
    <property type="nucleotide sequence ID" value="NZ_CP038634.1"/>
</dbReference>
<dbReference type="AlphaFoldDB" id="A0A4P7L877"/>
<evidence type="ECO:0000313" key="2">
    <source>
        <dbReference type="Proteomes" id="UP000295294"/>
    </source>
</evidence>
<dbReference type="KEGG" id="cox:E0W60_01310"/>
<proteinExistence type="predicted"/>
<protein>
    <submittedName>
        <fullName evidence="1">DUF2188 domain-containing protein</fullName>
    </submittedName>
</protein>
<accession>A0A4P7L877</accession>
<dbReference type="OrthoDB" id="8858565at2"/>
<organism evidence="1 2">
    <name type="scientific">Cupriavidus oxalaticus</name>
    <dbReference type="NCBI Taxonomy" id="96344"/>
    <lineage>
        <taxon>Bacteria</taxon>
        <taxon>Pseudomonadati</taxon>
        <taxon>Pseudomonadota</taxon>
        <taxon>Betaproteobacteria</taxon>
        <taxon>Burkholderiales</taxon>
        <taxon>Burkholderiaceae</taxon>
        <taxon>Cupriavidus</taxon>
    </lineage>
</organism>
<gene>
    <name evidence="1" type="ORF">E0W60_01310</name>
</gene>
<dbReference type="Proteomes" id="UP000295294">
    <property type="component" value="Chromosome 1"/>
</dbReference>
<dbReference type="Pfam" id="PF09954">
    <property type="entry name" value="DUF2188"/>
    <property type="match status" value="1"/>
</dbReference>
<dbReference type="EMBL" id="CP038634">
    <property type="protein sequence ID" value="QBY49899.1"/>
    <property type="molecule type" value="Genomic_DNA"/>
</dbReference>